<dbReference type="AlphaFoldDB" id="A0A2S6BS94"/>
<accession>A0A2S6BS94</accession>
<dbReference type="OrthoDB" id="3624943at2759"/>
<reference evidence="2" key="1">
    <citation type="journal article" date="2017" name="bioRxiv">
        <title>Conservation of a gene cluster reveals novel cercosporin biosynthetic mechanisms and extends production to the genus Colletotrichum.</title>
        <authorList>
            <person name="de Jonge R."/>
            <person name="Ebert M.K."/>
            <person name="Huitt-Roehl C.R."/>
            <person name="Pal P."/>
            <person name="Suttle J.C."/>
            <person name="Spanner R.E."/>
            <person name="Neubauer J.D."/>
            <person name="Jurick W.M.II."/>
            <person name="Stott K.A."/>
            <person name="Secor G.A."/>
            <person name="Thomma B.P.H.J."/>
            <person name="Van de Peer Y."/>
            <person name="Townsend C.A."/>
            <person name="Bolton M.D."/>
        </authorList>
    </citation>
    <scope>NUCLEOTIDE SEQUENCE [LARGE SCALE GENOMIC DNA]</scope>
    <source>
        <strain evidence="2">CBS538.71</strain>
    </source>
</reference>
<organism evidence="1 2">
    <name type="scientific">Cercospora berteroae</name>
    <dbReference type="NCBI Taxonomy" id="357750"/>
    <lineage>
        <taxon>Eukaryota</taxon>
        <taxon>Fungi</taxon>
        <taxon>Dikarya</taxon>
        <taxon>Ascomycota</taxon>
        <taxon>Pezizomycotina</taxon>
        <taxon>Dothideomycetes</taxon>
        <taxon>Dothideomycetidae</taxon>
        <taxon>Mycosphaerellales</taxon>
        <taxon>Mycosphaerellaceae</taxon>
        <taxon>Cercospora</taxon>
    </lineage>
</organism>
<protein>
    <submittedName>
        <fullName evidence="1">Uncharacterized protein</fullName>
    </submittedName>
</protein>
<dbReference type="EMBL" id="PNEN01001787">
    <property type="protein sequence ID" value="PPJ50344.1"/>
    <property type="molecule type" value="Genomic_DNA"/>
</dbReference>
<sequence length="235" mass="26629">MAEQAVSNLFGYHNFDHIANPARISLFSRLHILDVWHNTTCIFREAERCHAPLTTQEGAAICAAFGDFCFEIEDPLNDTDSTKLELERLFRKALCTAHREEAKKEEVLGKVECYLPIVLGWRGETLKQSPKSPGTDKERHSKLGVLIPKTTNMKLTSRKRDSGNMTVKGLNGNKGAATASAGYHARMSMSSFEQDPQEFDKVSLHSMGIRNENRSRRRWSLFTNKANEQVRMEID</sequence>
<name>A0A2S6BS94_9PEZI</name>
<gene>
    <name evidence="1" type="ORF">CBER1_05912</name>
</gene>
<comment type="caution">
    <text evidence="1">The sequence shown here is derived from an EMBL/GenBank/DDBJ whole genome shotgun (WGS) entry which is preliminary data.</text>
</comment>
<evidence type="ECO:0000313" key="2">
    <source>
        <dbReference type="Proteomes" id="UP000237631"/>
    </source>
</evidence>
<keyword evidence="2" id="KW-1185">Reference proteome</keyword>
<evidence type="ECO:0000313" key="1">
    <source>
        <dbReference type="EMBL" id="PPJ50344.1"/>
    </source>
</evidence>
<proteinExistence type="predicted"/>
<dbReference type="Proteomes" id="UP000237631">
    <property type="component" value="Unassembled WGS sequence"/>
</dbReference>